<accession>A0A0A9BH28</accession>
<feature type="region of interest" description="Disordered" evidence="1">
    <location>
        <begin position="1"/>
        <end position="22"/>
    </location>
</feature>
<evidence type="ECO:0000313" key="2">
    <source>
        <dbReference type="EMBL" id="JAD61473.1"/>
    </source>
</evidence>
<reference evidence="2" key="1">
    <citation type="submission" date="2014-09" db="EMBL/GenBank/DDBJ databases">
        <authorList>
            <person name="Magalhaes I.L.F."/>
            <person name="Oliveira U."/>
            <person name="Santos F.R."/>
            <person name="Vidigal T.H.D.A."/>
            <person name="Brescovit A.D."/>
            <person name="Santos A.J."/>
        </authorList>
    </citation>
    <scope>NUCLEOTIDE SEQUENCE</scope>
    <source>
        <tissue evidence="2">Shoot tissue taken approximately 20 cm above the soil surface</tissue>
    </source>
</reference>
<dbReference type="EMBL" id="GBRH01236422">
    <property type="protein sequence ID" value="JAD61473.1"/>
    <property type="molecule type" value="Transcribed_RNA"/>
</dbReference>
<protein>
    <submittedName>
        <fullName evidence="2">Uncharacterized protein</fullName>
    </submittedName>
</protein>
<evidence type="ECO:0000256" key="1">
    <source>
        <dbReference type="SAM" id="MobiDB-lite"/>
    </source>
</evidence>
<organism evidence="2">
    <name type="scientific">Arundo donax</name>
    <name type="common">Giant reed</name>
    <name type="synonym">Donax arundinaceus</name>
    <dbReference type="NCBI Taxonomy" id="35708"/>
    <lineage>
        <taxon>Eukaryota</taxon>
        <taxon>Viridiplantae</taxon>
        <taxon>Streptophyta</taxon>
        <taxon>Embryophyta</taxon>
        <taxon>Tracheophyta</taxon>
        <taxon>Spermatophyta</taxon>
        <taxon>Magnoliopsida</taxon>
        <taxon>Liliopsida</taxon>
        <taxon>Poales</taxon>
        <taxon>Poaceae</taxon>
        <taxon>PACMAD clade</taxon>
        <taxon>Arundinoideae</taxon>
        <taxon>Arundineae</taxon>
        <taxon>Arundo</taxon>
    </lineage>
</organism>
<name>A0A0A9BH28_ARUDO</name>
<dbReference type="AlphaFoldDB" id="A0A0A9BH28"/>
<proteinExistence type="predicted"/>
<sequence length="51" mass="5473">MGGCGSGGRGVPQRGLPCRRPKVRHPRLHAGFRSDWSPEAGGYGVSLLRRS</sequence>
<feature type="compositionally biased region" description="Gly residues" evidence="1">
    <location>
        <begin position="1"/>
        <end position="10"/>
    </location>
</feature>
<reference evidence="2" key="2">
    <citation type="journal article" date="2015" name="Data Brief">
        <title>Shoot transcriptome of the giant reed, Arundo donax.</title>
        <authorList>
            <person name="Barrero R.A."/>
            <person name="Guerrero F.D."/>
            <person name="Moolhuijzen P."/>
            <person name="Goolsby J.A."/>
            <person name="Tidwell J."/>
            <person name="Bellgard S.E."/>
            <person name="Bellgard M.I."/>
        </authorList>
    </citation>
    <scope>NUCLEOTIDE SEQUENCE</scope>
    <source>
        <tissue evidence="2">Shoot tissue taken approximately 20 cm above the soil surface</tissue>
    </source>
</reference>